<sequence>MELFHFLNLQSQKPLLDYIQNIQTFSNHWINPSAKLDRVVFSKISEAEQFLESFTQNENLIKKIGLPSIICSLDSAYELEHVLDLLNEQKNIKCEILCTDSPKMDEDIQYFLQDKLPEFKSKISPRFSLVHTNYEINLNTNLQKKRKKTSRKPPLHFQKLLKKFGTDLFPSIIGNEYYGNQVFNSIMSLILSQITNNGDLSDLSTIIPSSPMKFYDLQNKDEKSFEFRFQKYLSIKELKTWLESIRVGFDMLRLSYIYESWSTKLDFKSAGSDRFFFGFNDVEFAFAQKNFESLQYLANNLGSAALYFQLTRLISENDFRIELINNHFKLPIFTR</sequence>
<dbReference type="AlphaFoldDB" id="A0A5B9DE02"/>
<accession>A0A5B9DE02</accession>
<dbReference type="GeneID" id="41330831"/>
<reference evidence="1 2" key="2">
    <citation type="journal article" date="2024" name="Int. J. Syst. Evol. Microbiol.">
        <title>Promethearchaeum syntrophicum gen. nov., sp. nov., an anaerobic, obligately syntrophic archaeon, the first isolate of the lineage 'Asgard' archaea, and proposal of the new archaeal phylum Promethearchaeota phyl. nov. and kingdom Promethearchaeati regn. nov.</title>
        <authorList>
            <person name="Imachi H."/>
            <person name="Nobu M.K."/>
            <person name="Kato S."/>
            <person name="Takaki Y."/>
            <person name="Miyazaki M."/>
            <person name="Miyata M."/>
            <person name="Ogawara M."/>
            <person name="Saito Y."/>
            <person name="Sakai S."/>
            <person name="Tahara Y.O."/>
            <person name="Takano Y."/>
            <person name="Tasumi E."/>
            <person name="Uematsu K."/>
            <person name="Yoshimura T."/>
            <person name="Itoh T."/>
            <person name="Ohkuma M."/>
            <person name="Takai K."/>
        </authorList>
    </citation>
    <scope>NUCLEOTIDE SEQUENCE [LARGE SCALE GENOMIC DNA]</scope>
    <source>
        <strain evidence="1 2">MK-D1</strain>
    </source>
</reference>
<evidence type="ECO:0000313" key="1">
    <source>
        <dbReference type="EMBL" id="QEE17020.1"/>
    </source>
</evidence>
<gene>
    <name evidence="1" type="ORF">DSAG12_02852</name>
</gene>
<dbReference type="KEGG" id="psyt:DSAG12_02852"/>
<organism evidence="1 2">
    <name type="scientific">Promethearchaeum syntrophicum</name>
    <dbReference type="NCBI Taxonomy" id="2594042"/>
    <lineage>
        <taxon>Archaea</taxon>
        <taxon>Promethearchaeati</taxon>
        <taxon>Promethearchaeota</taxon>
        <taxon>Promethearchaeia</taxon>
        <taxon>Promethearchaeales</taxon>
        <taxon>Promethearchaeaceae</taxon>
        <taxon>Promethearchaeum</taxon>
    </lineage>
</organism>
<dbReference type="RefSeq" id="WP_147663941.1">
    <property type="nucleotide sequence ID" value="NZ_CP042905.2"/>
</dbReference>
<protein>
    <submittedName>
        <fullName evidence="1">Uncharacterized protein</fullName>
    </submittedName>
</protein>
<proteinExistence type="predicted"/>
<reference evidence="1 2" key="1">
    <citation type="journal article" date="2020" name="Nature">
        <title>Isolation of an archaeon at the prokaryote-eukaryote interface.</title>
        <authorList>
            <person name="Imachi H."/>
            <person name="Nobu M.K."/>
            <person name="Nakahara N."/>
            <person name="Morono Y."/>
            <person name="Ogawara M."/>
            <person name="Takaki Y."/>
            <person name="Takano Y."/>
            <person name="Uematsu K."/>
            <person name="Ikuta T."/>
            <person name="Ito M."/>
            <person name="Matsui Y."/>
            <person name="Miyazaki M."/>
            <person name="Murata K."/>
            <person name="Saito Y."/>
            <person name="Sakai S."/>
            <person name="Song C."/>
            <person name="Tasumi E."/>
            <person name="Yamanaka Y."/>
            <person name="Yamaguchi T."/>
            <person name="Kamagata Y."/>
            <person name="Tamaki H."/>
            <person name="Takai K."/>
        </authorList>
    </citation>
    <scope>NUCLEOTIDE SEQUENCE [LARGE SCALE GENOMIC DNA]</scope>
    <source>
        <strain evidence="1 2">MK-D1</strain>
    </source>
</reference>
<dbReference type="Proteomes" id="UP000321408">
    <property type="component" value="Chromosome"/>
</dbReference>
<keyword evidence="2" id="KW-1185">Reference proteome</keyword>
<dbReference type="EMBL" id="CP042905">
    <property type="protein sequence ID" value="QEE17020.1"/>
    <property type="molecule type" value="Genomic_DNA"/>
</dbReference>
<evidence type="ECO:0000313" key="2">
    <source>
        <dbReference type="Proteomes" id="UP000321408"/>
    </source>
</evidence>
<name>A0A5B9DE02_9ARCH</name>